<feature type="region of interest" description="Disordered" evidence="1">
    <location>
        <begin position="18"/>
        <end position="38"/>
    </location>
</feature>
<sequence>MKLLLAIIGLALTGCPNKASDPAPDSATSPAAVKGGDASDRGEMIRAYLQIDPARVTRAKLTALGIEVDTIAGDVVTARIPAGALDRVRATDGVLHIEIARTVHLRADAGAVDPRDPGKRD</sequence>
<dbReference type="Proteomes" id="UP001379533">
    <property type="component" value="Chromosome"/>
</dbReference>
<evidence type="ECO:0000256" key="2">
    <source>
        <dbReference type="SAM" id="SignalP"/>
    </source>
</evidence>
<keyword evidence="4" id="KW-1185">Reference proteome</keyword>
<proteinExistence type="predicted"/>
<evidence type="ECO:0000313" key="4">
    <source>
        <dbReference type="Proteomes" id="UP001379533"/>
    </source>
</evidence>
<reference evidence="3 4" key="1">
    <citation type="submission" date="2021-12" db="EMBL/GenBank/DDBJ databases">
        <title>Discovery of the Pendulisporaceae a myxobacterial family with distinct sporulation behavior and unique specialized metabolism.</title>
        <authorList>
            <person name="Garcia R."/>
            <person name="Popoff A."/>
            <person name="Bader C.D."/>
            <person name="Loehr J."/>
            <person name="Walesch S."/>
            <person name="Walt C."/>
            <person name="Boldt J."/>
            <person name="Bunk B."/>
            <person name="Haeckl F.J.F.P.J."/>
            <person name="Gunesch A.P."/>
            <person name="Birkelbach J."/>
            <person name="Nuebel U."/>
            <person name="Pietschmann T."/>
            <person name="Bach T."/>
            <person name="Mueller R."/>
        </authorList>
    </citation>
    <scope>NUCLEOTIDE SEQUENCE [LARGE SCALE GENOMIC DNA]</scope>
    <source>
        <strain evidence="3 4">MSr12523</strain>
    </source>
</reference>
<feature type="compositionally biased region" description="Low complexity" evidence="1">
    <location>
        <begin position="18"/>
        <end position="32"/>
    </location>
</feature>
<name>A0ABZ2K0K1_9BACT</name>
<evidence type="ECO:0000313" key="3">
    <source>
        <dbReference type="EMBL" id="WXA92267.1"/>
    </source>
</evidence>
<dbReference type="PROSITE" id="PS51257">
    <property type="entry name" value="PROKAR_LIPOPROTEIN"/>
    <property type="match status" value="1"/>
</dbReference>
<feature type="chain" id="PRO_5047392935" evidence="2">
    <location>
        <begin position="20"/>
        <end position="121"/>
    </location>
</feature>
<feature type="signal peptide" evidence="2">
    <location>
        <begin position="1"/>
        <end position="19"/>
    </location>
</feature>
<protein>
    <submittedName>
        <fullName evidence="3">Uncharacterized protein</fullName>
    </submittedName>
</protein>
<gene>
    <name evidence="3" type="ORF">LZC95_38155</name>
</gene>
<evidence type="ECO:0000256" key="1">
    <source>
        <dbReference type="SAM" id="MobiDB-lite"/>
    </source>
</evidence>
<organism evidence="3 4">
    <name type="scientific">Pendulispora brunnea</name>
    <dbReference type="NCBI Taxonomy" id="2905690"/>
    <lineage>
        <taxon>Bacteria</taxon>
        <taxon>Pseudomonadati</taxon>
        <taxon>Myxococcota</taxon>
        <taxon>Myxococcia</taxon>
        <taxon>Myxococcales</taxon>
        <taxon>Sorangiineae</taxon>
        <taxon>Pendulisporaceae</taxon>
        <taxon>Pendulispora</taxon>
    </lineage>
</organism>
<dbReference type="EMBL" id="CP089982">
    <property type="protein sequence ID" value="WXA92267.1"/>
    <property type="molecule type" value="Genomic_DNA"/>
</dbReference>
<dbReference type="RefSeq" id="WP_394842884.1">
    <property type="nucleotide sequence ID" value="NZ_CP089982.1"/>
</dbReference>
<accession>A0ABZ2K0K1</accession>
<keyword evidence="2" id="KW-0732">Signal</keyword>